<gene>
    <name evidence="3" type="ORF">PHMEG_00010197</name>
</gene>
<keyword evidence="3" id="KW-0378">Hydrolase</keyword>
<dbReference type="AlphaFoldDB" id="A0A225WGS8"/>
<dbReference type="SUPFAM" id="SSF53474">
    <property type="entry name" value="alpha/beta-Hydrolases"/>
    <property type="match status" value="1"/>
</dbReference>
<feature type="signal peptide" evidence="2">
    <location>
        <begin position="1"/>
        <end position="16"/>
    </location>
</feature>
<evidence type="ECO:0000313" key="4">
    <source>
        <dbReference type="Proteomes" id="UP000198211"/>
    </source>
</evidence>
<sequence>MEFIYAFGLLLSIAHAATDKISKDLLDGWNPCAMYTFAEEGTASGTAECAIYTAPLCYPGICDTPISRDKTMDIFVKRLPATTGNADTATNIWLVEGGPGAASSSIEFMMVDFHARLNGTVNVYSMDHRVAACAKAVERKYKNLAAFSMTSAATDLKTLISEYSNGADTIVYGVSYGSTLVERLMHLDPPTVTGKLDPRTPHKYAEYLLDALEGDNKELVTFQHVVHGTLSWSFLDEEDYESETCGMKIFLSYVHSGADLAALNKSCLDEMPPLNWTTPIDYRNSFLSVVDPYDGIYDVNLSA</sequence>
<comment type="caution">
    <text evidence="3">The sequence shown here is derived from an EMBL/GenBank/DDBJ whole genome shotgun (WGS) entry which is preliminary data.</text>
</comment>
<evidence type="ECO:0000256" key="2">
    <source>
        <dbReference type="SAM" id="SignalP"/>
    </source>
</evidence>
<evidence type="ECO:0000256" key="1">
    <source>
        <dbReference type="ARBA" id="ARBA00008645"/>
    </source>
</evidence>
<comment type="similarity">
    <text evidence="1">Belongs to the AB hydrolase superfamily.</text>
</comment>
<feature type="chain" id="PRO_5012646484" evidence="2">
    <location>
        <begin position="17"/>
        <end position="303"/>
    </location>
</feature>
<protein>
    <submittedName>
        <fullName evidence="3">Serine protease</fullName>
    </submittedName>
</protein>
<keyword evidence="4" id="KW-1185">Reference proteome</keyword>
<dbReference type="Gene3D" id="3.40.50.1820">
    <property type="entry name" value="alpha/beta hydrolase"/>
    <property type="match status" value="1"/>
</dbReference>
<dbReference type="GO" id="GO:0006508">
    <property type="term" value="P:proteolysis"/>
    <property type="evidence" value="ECO:0007669"/>
    <property type="project" value="UniProtKB-KW"/>
</dbReference>
<dbReference type="GO" id="GO:0008233">
    <property type="term" value="F:peptidase activity"/>
    <property type="evidence" value="ECO:0007669"/>
    <property type="project" value="UniProtKB-KW"/>
</dbReference>
<evidence type="ECO:0000313" key="3">
    <source>
        <dbReference type="EMBL" id="OWZ16070.1"/>
    </source>
</evidence>
<dbReference type="OrthoDB" id="89099at2759"/>
<dbReference type="EMBL" id="NBNE01001004">
    <property type="protein sequence ID" value="OWZ16070.1"/>
    <property type="molecule type" value="Genomic_DNA"/>
</dbReference>
<accession>A0A225WGS8</accession>
<keyword evidence="2" id="KW-0732">Signal</keyword>
<reference evidence="4" key="1">
    <citation type="submission" date="2017-03" db="EMBL/GenBank/DDBJ databases">
        <title>Phytopthora megakarya and P. palmivora, two closely related causual agents of cacao black pod achieved similar genome size and gene model numbers by different mechanisms.</title>
        <authorList>
            <person name="Ali S."/>
            <person name="Shao J."/>
            <person name="Larry D.J."/>
            <person name="Kronmiller B."/>
            <person name="Shen D."/>
            <person name="Strem M.D."/>
            <person name="Melnick R.L."/>
            <person name="Guiltinan M.J."/>
            <person name="Tyler B.M."/>
            <person name="Meinhardt L.W."/>
            <person name="Bailey B.A."/>
        </authorList>
    </citation>
    <scope>NUCLEOTIDE SEQUENCE [LARGE SCALE GENOMIC DNA]</scope>
    <source>
        <strain evidence="4">zdho120</strain>
    </source>
</reference>
<name>A0A225WGS8_9STRA</name>
<dbReference type="PANTHER" id="PTHR43039">
    <property type="entry name" value="ESTERASE-RELATED"/>
    <property type="match status" value="1"/>
</dbReference>
<dbReference type="Proteomes" id="UP000198211">
    <property type="component" value="Unassembled WGS sequence"/>
</dbReference>
<organism evidence="3 4">
    <name type="scientific">Phytophthora megakarya</name>
    <dbReference type="NCBI Taxonomy" id="4795"/>
    <lineage>
        <taxon>Eukaryota</taxon>
        <taxon>Sar</taxon>
        <taxon>Stramenopiles</taxon>
        <taxon>Oomycota</taxon>
        <taxon>Peronosporomycetes</taxon>
        <taxon>Peronosporales</taxon>
        <taxon>Peronosporaceae</taxon>
        <taxon>Phytophthora</taxon>
    </lineage>
</organism>
<proteinExistence type="inferred from homology"/>
<keyword evidence="3" id="KW-0645">Protease</keyword>
<dbReference type="InterPro" id="IPR029058">
    <property type="entry name" value="AB_hydrolase_fold"/>
</dbReference>